<gene>
    <name evidence="1" type="ORF">ACAOBT_LOCUS28192</name>
</gene>
<comment type="caution">
    <text evidence="1">The sequence shown here is derived from an EMBL/GenBank/DDBJ whole genome shotgun (WGS) entry which is preliminary data.</text>
</comment>
<evidence type="ECO:0000313" key="2">
    <source>
        <dbReference type="Proteomes" id="UP001152888"/>
    </source>
</evidence>
<sequence length="45" mass="4587">MIHPHPYACAPAAGANSVIFPERLGADKLASSASTSRSKCAAEDS</sequence>
<reference evidence="1" key="1">
    <citation type="submission" date="2022-03" db="EMBL/GenBank/DDBJ databases">
        <authorList>
            <person name="Sayadi A."/>
        </authorList>
    </citation>
    <scope>NUCLEOTIDE SEQUENCE</scope>
</reference>
<dbReference type="EMBL" id="CAKOFQ010007608">
    <property type="protein sequence ID" value="CAH2004805.1"/>
    <property type="molecule type" value="Genomic_DNA"/>
</dbReference>
<protein>
    <submittedName>
        <fullName evidence="1">Uncharacterized protein</fullName>
    </submittedName>
</protein>
<dbReference type="Proteomes" id="UP001152888">
    <property type="component" value="Unassembled WGS sequence"/>
</dbReference>
<proteinExistence type="predicted"/>
<evidence type="ECO:0000313" key="1">
    <source>
        <dbReference type="EMBL" id="CAH2004805.1"/>
    </source>
</evidence>
<keyword evidence="2" id="KW-1185">Reference proteome</keyword>
<name>A0A9P0PZG2_ACAOB</name>
<dbReference type="AlphaFoldDB" id="A0A9P0PZG2"/>
<accession>A0A9P0PZG2</accession>
<organism evidence="1 2">
    <name type="scientific">Acanthoscelides obtectus</name>
    <name type="common">Bean weevil</name>
    <name type="synonym">Bruchus obtectus</name>
    <dbReference type="NCBI Taxonomy" id="200917"/>
    <lineage>
        <taxon>Eukaryota</taxon>
        <taxon>Metazoa</taxon>
        <taxon>Ecdysozoa</taxon>
        <taxon>Arthropoda</taxon>
        <taxon>Hexapoda</taxon>
        <taxon>Insecta</taxon>
        <taxon>Pterygota</taxon>
        <taxon>Neoptera</taxon>
        <taxon>Endopterygota</taxon>
        <taxon>Coleoptera</taxon>
        <taxon>Polyphaga</taxon>
        <taxon>Cucujiformia</taxon>
        <taxon>Chrysomeloidea</taxon>
        <taxon>Chrysomelidae</taxon>
        <taxon>Bruchinae</taxon>
        <taxon>Bruchini</taxon>
        <taxon>Acanthoscelides</taxon>
    </lineage>
</organism>